<reference evidence="2 3" key="1">
    <citation type="submission" date="2020-05" db="EMBL/GenBank/DDBJ databases">
        <title>Parvularcula mediterraneae sp. nov., isolated from polypropylene straw from shallow seawater of the seashore of Laganas in Zakynthos island, Greece.</title>
        <authorList>
            <person name="Szabo I."/>
            <person name="Al-Omari J."/>
            <person name="Rado J."/>
            <person name="Szerdahelyi G.S."/>
        </authorList>
    </citation>
    <scope>NUCLEOTIDE SEQUENCE [LARGE SCALE GENOMIC DNA]</scope>
    <source>
        <strain evidence="2 3">ZS-1/3</strain>
    </source>
</reference>
<gene>
    <name evidence="2" type="ORF">HK107_13395</name>
</gene>
<dbReference type="AlphaFoldDB" id="A0A7Y3RNN6"/>
<accession>A0A7Y3RNN6</accession>
<evidence type="ECO:0000313" key="3">
    <source>
        <dbReference type="Proteomes" id="UP000536835"/>
    </source>
</evidence>
<comment type="caution">
    <text evidence="2">The sequence shown here is derived from an EMBL/GenBank/DDBJ whole genome shotgun (WGS) entry which is preliminary data.</text>
</comment>
<name>A0A7Y3RNN6_9PROT</name>
<dbReference type="InterPro" id="IPR009367">
    <property type="entry name" value="Elm1-like"/>
</dbReference>
<protein>
    <submittedName>
        <fullName evidence="2">Nucleoside-diphosphate sugar epimerase</fullName>
    </submittedName>
</protein>
<evidence type="ECO:0000313" key="2">
    <source>
        <dbReference type="EMBL" id="NNU17320.1"/>
    </source>
</evidence>
<dbReference type="Pfam" id="PF06258">
    <property type="entry name" value="Mito_fiss_Elm1"/>
    <property type="match status" value="1"/>
</dbReference>
<dbReference type="EMBL" id="JABFCX010000003">
    <property type="protein sequence ID" value="NNU17320.1"/>
    <property type="molecule type" value="Genomic_DNA"/>
</dbReference>
<dbReference type="PANTHER" id="PTHR33986:SF15">
    <property type="entry name" value="MITOCHONDRIAL FISSION PROTEIN ELM1"/>
    <property type="match status" value="1"/>
</dbReference>
<dbReference type="RefSeq" id="WP_173200631.1">
    <property type="nucleotide sequence ID" value="NZ_JABFCX010000003.1"/>
</dbReference>
<evidence type="ECO:0000256" key="1">
    <source>
        <dbReference type="SAM" id="MobiDB-lite"/>
    </source>
</evidence>
<dbReference type="Proteomes" id="UP000536835">
    <property type="component" value="Unassembled WGS sequence"/>
</dbReference>
<organism evidence="2 3">
    <name type="scientific">Parvularcula mediterranea</name>
    <dbReference type="NCBI Taxonomy" id="2732508"/>
    <lineage>
        <taxon>Bacteria</taxon>
        <taxon>Pseudomonadati</taxon>
        <taxon>Pseudomonadota</taxon>
        <taxon>Alphaproteobacteria</taxon>
        <taxon>Parvularculales</taxon>
        <taxon>Parvularculaceae</taxon>
        <taxon>Parvularcula</taxon>
    </lineage>
</organism>
<feature type="region of interest" description="Disordered" evidence="1">
    <location>
        <begin position="1"/>
        <end position="20"/>
    </location>
</feature>
<keyword evidence="3" id="KW-1185">Reference proteome</keyword>
<sequence length="357" mass="40008">MADMQRLRKGSTLQQKQRARRMSVTEMRRIVIWAVSDGRAGMENQVLGIAEAIQRRIPASIVTKRIEVDSGIEKLPRFLWGNPFDRLTDDSDKLTPPWPDVFIGCGRRTVPYAKALKQFCFTVQTQDPRSKAENFGLVVPPVHDRLKGQGIVPIQGSPNRLSKERLKLEAQLLNMSLPRDIQFRTPYAAALIGGPSKDYRWNKQAEDGIISDIAGAIQAGYFVLATLSRRTPKAFAERLRYAFKPSKMWLWDGEPVGPIDNPYFGMLGLAERVLVTEESANMITEAAFTGKPVHLMELPGGGGKWKRFHEGLTQRGVIRPGAGFTDEWNYAPLRETDRVADEIIKRLTLRGVVAPGA</sequence>
<dbReference type="PANTHER" id="PTHR33986">
    <property type="entry name" value="OS02G0535700 PROTEIN"/>
    <property type="match status" value="1"/>
</dbReference>
<proteinExistence type="predicted"/>